<evidence type="ECO:0000256" key="3">
    <source>
        <dbReference type="ARBA" id="ARBA00012221"/>
    </source>
</evidence>
<comment type="pathway">
    <text evidence="1 11">Protein modification; peptidyl-diphthamide biosynthesis.</text>
</comment>
<dbReference type="EMBL" id="JAACXV010000039">
    <property type="protein sequence ID" value="KAF7285982.1"/>
    <property type="molecule type" value="Genomic_DNA"/>
</dbReference>
<dbReference type="FunFam" id="3.40.50.11840:FF:000001">
    <property type="entry name" value="2-(3-amino-3-carboxypropyl)histidine synthase subunit 1"/>
    <property type="match status" value="1"/>
</dbReference>
<proteinExistence type="inferred from homology"/>
<reference evidence="12" key="1">
    <citation type="submission" date="2020-08" db="EMBL/GenBank/DDBJ databases">
        <title>Genome sequencing and assembly of the red palm weevil Rhynchophorus ferrugineus.</title>
        <authorList>
            <person name="Dias G.B."/>
            <person name="Bergman C.M."/>
            <person name="Manee M."/>
        </authorList>
    </citation>
    <scope>NUCLEOTIDE SEQUENCE</scope>
    <source>
        <strain evidence="12">AA-2017</strain>
        <tissue evidence="12">Whole larva</tissue>
    </source>
</reference>
<evidence type="ECO:0000256" key="9">
    <source>
        <dbReference type="ARBA" id="ARBA00023014"/>
    </source>
</evidence>
<keyword evidence="11" id="KW-0004">4Fe-4S</keyword>
<keyword evidence="9" id="KW-0411">Iron-sulfur</keyword>
<dbReference type="Gene3D" id="3.40.50.11860">
    <property type="entry name" value="Diphthamide synthesis DPH1/DPH2 domain 3"/>
    <property type="match status" value="1"/>
</dbReference>
<evidence type="ECO:0000256" key="8">
    <source>
        <dbReference type="ARBA" id="ARBA00023004"/>
    </source>
</evidence>
<keyword evidence="13" id="KW-1185">Reference proteome</keyword>
<dbReference type="PANTHER" id="PTHR10762:SF1">
    <property type="entry name" value="2-(3-AMINO-3-CARBOXYPROPYL)HISTIDINE SYNTHASE SUBUNIT 1"/>
    <property type="match status" value="1"/>
</dbReference>
<dbReference type="PIRSF" id="PIRSF004967">
    <property type="entry name" value="DPH1"/>
    <property type="match status" value="1"/>
</dbReference>
<evidence type="ECO:0000256" key="11">
    <source>
        <dbReference type="PIRNR" id="PIRNR004967"/>
    </source>
</evidence>
<evidence type="ECO:0000256" key="10">
    <source>
        <dbReference type="ARBA" id="ARBA00048403"/>
    </source>
</evidence>
<dbReference type="Gene3D" id="3.40.50.11850">
    <property type="entry name" value="Diphthamide synthesis DPH1/DPH2 domain 2"/>
    <property type="match status" value="1"/>
</dbReference>
<sequence length="403" mass="44781">MEETAVVVKAKPQRKVFKATRHTKIPDHILNDPKLQAATAALPNNYNFEIPKTIWRIMELKAKMVALQMPEGLIMFSTTIADIIKEFTGADCLLMGDVTYGACCIDDLTAKALGVELLVHYGHSCLVPIDQTANIKVLYIFVDIKIDPLHFVDSIKLNFDKSVKLGLVSTIQFVTTLQAVTKLLTNDGYDVSIPQFKPLSPGEILGCTAPVLKCCDTVIYLGDGRFHLEAVMIANPKVKAYKYDPYNKTLTKELYDHAQMDSNRQNCIKNAKIGGKFGVIMGTLGRQGSPKVVEHLRKRIVESGKSAVVILLSEIFPKKIELFSKLDAFVQIACPRLSIDWGMAFPKPFLTPYELAITIGDAQWHKEGKSYPMDFYANASLGPWTPNHKPEEANINTCCGKCP</sequence>
<name>A0A834IVQ2_RHYFE</name>
<dbReference type="GO" id="GO:0090560">
    <property type="term" value="F:2-(3-amino-3-carboxypropyl)histidine synthase activity"/>
    <property type="evidence" value="ECO:0007669"/>
    <property type="project" value="UniProtKB-UniRule"/>
</dbReference>
<evidence type="ECO:0000256" key="2">
    <source>
        <dbReference type="ARBA" id="ARBA00010173"/>
    </source>
</evidence>
<evidence type="ECO:0000256" key="1">
    <source>
        <dbReference type="ARBA" id="ARBA00005156"/>
    </source>
</evidence>
<keyword evidence="8" id="KW-0408">Iron</keyword>
<comment type="cofactor">
    <cofactor evidence="11">
        <name>[4Fe-4S] cluster</name>
        <dbReference type="ChEBI" id="CHEBI:49883"/>
    </cofactor>
    <text evidence="11">Binds 1 [4Fe-4S] cluster per subunit. The cluster is coordinated with 3 cysteines and an exchangeable S-adenosyl-L-methionine.</text>
</comment>
<dbReference type="InterPro" id="IPR042265">
    <property type="entry name" value="DPH1/DPH2_3"/>
</dbReference>
<dbReference type="FunFam" id="3.40.50.11860:FF:000002">
    <property type="entry name" value="2-(3-amino-3-carboxypropyl)histidine synthase subunit 1"/>
    <property type="match status" value="1"/>
</dbReference>
<dbReference type="GO" id="GO:0017183">
    <property type="term" value="P:protein histidyl modification to diphthamide"/>
    <property type="evidence" value="ECO:0007669"/>
    <property type="project" value="UniProtKB-UniRule"/>
</dbReference>
<dbReference type="NCBIfam" id="TIGR00322">
    <property type="entry name" value="diphth2_R"/>
    <property type="match status" value="1"/>
</dbReference>
<comment type="similarity">
    <text evidence="2 11">Belongs to the DPH1/DPH2 family. DPH1 subfamily.</text>
</comment>
<dbReference type="EC" id="2.5.1.108" evidence="3 11"/>
<dbReference type="InterPro" id="IPR016435">
    <property type="entry name" value="DPH1/DPH2"/>
</dbReference>
<accession>A0A834IVQ2</accession>
<comment type="catalytic activity">
    <reaction evidence="10 11">
        <text>L-histidyl-[translation elongation factor 2] + S-adenosyl-L-methionine = 2-[(3S)-amino-3-carboxypropyl]-L-histidyl-[translation elongation factor 2] + S-methyl-5'-thioadenosine + H(+)</text>
        <dbReference type="Rhea" id="RHEA:36783"/>
        <dbReference type="Rhea" id="RHEA-COMP:9748"/>
        <dbReference type="Rhea" id="RHEA-COMP:9749"/>
        <dbReference type="ChEBI" id="CHEBI:15378"/>
        <dbReference type="ChEBI" id="CHEBI:17509"/>
        <dbReference type="ChEBI" id="CHEBI:29979"/>
        <dbReference type="ChEBI" id="CHEBI:59789"/>
        <dbReference type="ChEBI" id="CHEBI:73995"/>
        <dbReference type="EC" id="2.5.1.108"/>
    </reaction>
</comment>
<dbReference type="AlphaFoldDB" id="A0A834IVQ2"/>
<organism evidence="12 13">
    <name type="scientific">Rhynchophorus ferrugineus</name>
    <name type="common">Red palm weevil</name>
    <name type="synonym">Curculio ferrugineus</name>
    <dbReference type="NCBI Taxonomy" id="354439"/>
    <lineage>
        <taxon>Eukaryota</taxon>
        <taxon>Metazoa</taxon>
        <taxon>Ecdysozoa</taxon>
        <taxon>Arthropoda</taxon>
        <taxon>Hexapoda</taxon>
        <taxon>Insecta</taxon>
        <taxon>Pterygota</taxon>
        <taxon>Neoptera</taxon>
        <taxon>Endopterygota</taxon>
        <taxon>Coleoptera</taxon>
        <taxon>Polyphaga</taxon>
        <taxon>Cucujiformia</taxon>
        <taxon>Curculionidae</taxon>
        <taxon>Dryophthorinae</taxon>
        <taxon>Rhynchophorus</taxon>
    </lineage>
</organism>
<evidence type="ECO:0000313" key="12">
    <source>
        <dbReference type="EMBL" id="KAF7285982.1"/>
    </source>
</evidence>
<dbReference type="PANTHER" id="PTHR10762">
    <property type="entry name" value="DIPHTHAMIDE BIOSYNTHESIS PROTEIN"/>
    <property type="match status" value="1"/>
</dbReference>
<keyword evidence="7" id="KW-0479">Metal-binding</keyword>
<dbReference type="FunFam" id="3.40.50.11850:FF:000001">
    <property type="entry name" value="2-(3-amino-3-carboxypropyl)histidine synthase subunit 1"/>
    <property type="match status" value="1"/>
</dbReference>
<dbReference type="SFLD" id="SFLDS00032">
    <property type="entry name" value="Radical_SAM_3-amino-3-carboxyp"/>
    <property type="match status" value="1"/>
</dbReference>
<evidence type="ECO:0000256" key="4">
    <source>
        <dbReference type="ARBA" id="ARBA00021915"/>
    </source>
</evidence>
<evidence type="ECO:0000256" key="6">
    <source>
        <dbReference type="ARBA" id="ARBA00022691"/>
    </source>
</evidence>
<dbReference type="OrthoDB" id="1649088at2759"/>
<evidence type="ECO:0000256" key="7">
    <source>
        <dbReference type="ARBA" id="ARBA00022723"/>
    </source>
</evidence>
<keyword evidence="5 11" id="KW-0808">Transferase</keyword>
<dbReference type="UniPathway" id="UPA00559"/>
<comment type="caution">
    <text evidence="12">The sequence shown here is derived from an EMBL/GenBank/DDBJ whole genome shotgun (WGS) entry which is preliminary data.</text>
</comment>
<dbReference type="GO" id="GO:0051539">
    <property type="term" value="F:4 iron, 4 sulfur cluster binding"/>
    <property type="evidence" value="ECO:0007669"/>
    <property type="project" value="UniProtKB-UniRule"/>
</dbReference>
<keyword evidence="6 11" id="KW-0949">S-adenosyl-L-methionine</keyword>
<evidence type="ECO:0000313" key="13">
    <source>
        <dbReference type="Proteomes" id="UP000625711"/>
    </source>
</evidence>
<dbReference type="InterPro" id="IPR042264">
    <property type="entry name" value="DPH1/DPH2_2"/>
</dbReference>
<evidence type="ECO:0000256" key="5">
    <source>
        <dbReference type="ARBA" id="ARBA00022679"/>
    </source>
</evidence>
<dbReference type="Proteomes" id="UP000625711">
    <property type="component" value="Unassembled WGS sequence"/>
</dbReference>
<comment type="function">
    <text evidence="11">Catalyzes the first step of diphthamide biosynthesis, a post-translational modification of histidine which occurs in elongation factor 2.</text>
</comment>
<protein>
    <recommendedName>
        <fullName evidence="4 11">2-(3-amino-3-carboxypropyl)histidine synthase subunit 1</fullName>
        <ecNumber evidence="3 11">2.5.1.108</ecNumber>
    </recommendedName>
</protein>
<dbReference type="InterPro" id="IPR035435">
    <property type="entry name" value="DPH1/DPH2_euk_archaea"/>
</dbReference>
<dbReference type="Pfam" id="PF01866">
    <property type="entry name" value="Diphthamide_syn"/>
    <property type="match status" value="1"/>
</dbReference>
<dbReference type="GO" id="GO:0046872">
    <property type="term" value="F:metal ion binding"/>
    <property type="evidence" value="ECO:0007669"/>
    <property type="project" value="UniProtKB-KW"/>
</dbReference>
<gene>
    <name evidence="12" type="ORF">GWI33_008286</name>
</gene>
<dbReference type="Gene3D" id="3.40.50.11840">
    <property type="entry name" value="Diphthamide synthesis DPH1/DPH2 domain 1"/>
    <property type="match status" value="1"/>
</dbReference>
<dbReference type="InterPro" id="IPR042263">
    <property type="entry name" value="DPH1/DPH2_1"/>
</dbReference>